<accession>A0A6P4YHR1</accession>
<feature type="region of interest" description="Disordered" evidence="1">
    <location>
        <begin position="637"/>
        <end position="667"/>
    </location>
</feature>
<feature type="region of interest" description="Disordered" evidence="1">
    <location>
        <begin position="17"/>
        <end position="169"/>
    </location>
</feature>
<dbReference type="GeneID" id="109464054"/>
<protein>
    <submittedName>
        <fullName evidence="3">Uncharacterized protein LOC109464054</fullName>
    </submittedName>
</protein>
<evidence type="ECO:0000313" key="3">
    <source>
        <dbReference type="RefSeq" id="XP_019616536.1"/>
    </source>
</evidence>
<feature type="compositionally biased region" description="Polar residues" evidence="1">
    <location>
        <begin position="1027"/>
        <end position="1049"/>
    </location>
</feature>
<feature type="compositionally biased region" description="Basic and acidic residues" evidence="1">
    <location>
        <begin position="108"/>
        <end position="124"/>
    </location>
</feature>
<sequence length="1101" mass="124333">MVMVTLRFEFAMGSDIRRSEADRKWPEMKDQSMTQEKPPPGLPAVTNGMESVQQVGRGYRRDETSSPRTPAGWGGKAEASPPWSHRRWNSQPADVAKTPVPLTGAIREPPRENRLLKKLEGDGRRRTKTWPAGHQRRDPEELPSLSSSRQDENTSASWPGEVITRTTGDRNDRVVSWQALCHSDGCSRRRWPKGSKVPQKPSLYNICPTCHWSRMVETAGKAAASSNDGMYGAKKQALPQAVNVPLATNGWIPNRRLGMSASEEDGIQPNSPEQRRQPLDESAVAFPVIEEESQSWKLAYDWKRGRKQKQHAKTPPVNGQYKERWMRLMFMGKRELDFGPMSFVTSDGNRITFDNVWKFEKESDFWNIFAFSYPDTKPTSLQPASLLSNARTKPSGQKRSAFVSRFGKRGLPPNSNIPLQKRSFVIRLGKRDGSRKFSQPAWKWKRYSWRFVSRFGKRCLIRDKDDFTSPLGKRNNREDNDKFTSRFGKRGLNGDKYDFTTRFGKRDNHGDFDRFASRFGKRNADDFTRRFAVHNNGVNEDKFKSQIGKRSNSWDKRDFTSRFGKRGNLFSSRFGKRRDISWGEEDSSNRFQKQNNHIGVGDLASSRLEKRSSNWDEHDFTSRFWKRDDGKNTDYFSSRFGKRSDGGIGDDSSTRFGGGGSNRDNRSFMRFGKGNNFHQISSIHHHSVPHPTKPESQVSPMTTSDPTTLSQVIRISRRSIGRKPPRGRLILLGRGGEDNQPVHFPPRKLVSPACLNSENSSSCDVPTAHRERRSITPLNNDNTVQTPDGKSMLPVLISPEGIHKGLKPSWVATTHDGQAYGKRRTKRGIFGLKSKDMRPVIRLGKRRPVIRLGKRRPIIPLGKRRSVIRLGKRRPTILYPSDGKGSLGAQKRGLYGNVLRLGKRAQAHEAMAIPDANIVAHVHAPPLNNSGQNQRIRGGRWAMTLPTHGRRLKQIPSGDHAAPSSYKRAYSPRRIISAGNTDQIKLSAIEGDIPRNGRPRGGIRQSENQERIEGHWSPPGSKGTIRVRQSNAATSEPAQPSPGLRNNSKAGEAIEKRTNVKSGKSIADDDLYLIQKFEDSVKARRSPETYSKATWDGGTAD</sequence>
<evidence type="ECO:0000256" key="1">
    <source>
        <dbReference type="SAM" id="MobiDB-lite"/>
    </source>
</evidence>
<dbReference type="OrthoDB" id="10017242at2759"/>
<keyword evidence="2" id="KW-1185">Reference proteome</keyword>
<organism evidence="2 3">
    <name type="scientific">Branchiostoma belcheri</name>
    <name type="common">Amphioxus</name>
    <dbReference type="NCBI Taxonomy" id="7741"/>
    <lineage>
        <taxon>Eukaryota</taxon>
        <taxon>Metazoa</taxon>
        <taxon>Chordata</taxon>
        <taxon>Cephalochordata</taxon>
        <taxon>Leptocardii</taxon>
        <taxon>Amphioxiformes</taxon>
        <taxon>Branchiostomatidae</taxon>
        <taxon>Branchiostoma</taxon>
    </lineage>
</organism>
<feature type="region of interest" description="Disordered" evidence="1">
    <location>
        <begin position="1081"/>
        <end position="1101"/>
    </location>
</feature>
<dbReference type="Proteomes" id="UP000515135">
    <property type="component" value="Unplaced"/>
</dbReference>
<feature type="compositionally biased region" description="Polar residues" evidence="1">
    <location>
        <begin position="694"/>
        <end position="707"/>
    </location>
</feature>
<feature type="compositionally biased region" description="Basic and acidic residues" evidence="1">
    <location>
        <begin position="17"/>
        <end position="30"/>
    </location>
</feature>
<dbReference type="KEGG" id="bbel:109464054"/>
<feature type="region of interest" description="Disordered" evidence="1">
    <location>
        <begin position="949"/>
        <end position="974"/>
    </location>
</feature>
<feature type="region of interest" description="Disordered" evidence="1">
    <location>
        <begin position="987"/>
        <end position="1065"/>
    </location>
</feature>
<evidence type="ECO:0000313" key="2">
    <source>
        <dbReference type="Proteomes" id="UP000515135"/>
    </source>
</evidence>
<feature type="compositionally biased region" description="Polar residues" evidence="1">
    <location>
        <begin position="144"/>
        <end position="157"/>
    </location>
</feature>
<reference evidence="3" key="1">
    <citation type="submission" date="2025-08" db="UniProtKB">
        <authorList>
            <consortium name="RefSeq"/>
        </authorList>
    </citation>
    <scope>IDENTIFICATION</scope>
    <source>
        <tissue evidence="3">Gonad</tissue>
    </source>
</reference>
<dbReference type="RefSeq" id="XP_019616536.1">
    <property type="nucleotide sequence ID" value="XM_019760977.1"/>
</dbReference>
<dbReference type="AlphaFoldDB" id="A0A6P4YHR1"/>
<proteinExistence type="predicted"/>
<feature type="region of interest" description="Disordered" evidence="1">
    <location>
        <begin position="684"/>
        <end position="707"/>
    </location>
</feature>
<feature type="region of interest" description="Disordered" evidence="1">
    <location>
        <begin position="584"/>
        <end position="604"/>
    </location>
</feature>
<gene>
    <name evidence="3" type="primary">LOC109464054</name>
</gene>
<name>A0A6P4YHR1_BRABE</name>